<accession>A0ABR2LWK0</accession>
<protein>
    <submittedName>
        <fullName evidence="2">Auxin response factor 6</fullName>
    </submittedName>
</protein>
<name>A0ABR2LWK0_9ASPA</name>
<keyword evidence="1" id="KW-1133">Transmembrane helix</keyword>
<keyword evidence="1" id="KW-0812">Transmembrane</keyword>
<comment type="caution">
    <text evidence="2">The sequence shown here is derived from an EMBL/GenBank/DDBJ whole genome shotgun (WGS) entry which is preliminary data.</text>
</comment>
<evidence type="ECO:0000313" key="3">
    <source>
        <dbReference type="Proteomes" id="UP001412067"/>
    </source>
</evidence>
<dbReference type="PANTHER" id="PTHR36043">
    <property type="entry name" value="2,3-BISPHOSPHOGLYCERATE-INDEPENDENT PHOSPHOGLYCERATE MUTASE"/>
    <property type="match status" value="1"/>
</dbReference>
<proteinExistence type="predicted"/>
<evidence type="ECO:0000313" key="2">
    <source>
        <dbReference type="EMBL" id="KAK8953218.1"/>
    </source>
</evidence>
<keyword evidence="3" id="KW-1185">Reference proteome</keyword>
<dbReference type="EMBL" id="JBBWWR010000014">
    <property type="protein sequence ID" value="KAK8953218.1"/>
    <property type="molecule type" value="Genomic_DNA"/>
</dbReference>
<reference evidence="2 3" key="1">
    <citation type="journal article" date="2022" name="Nat. Plants">
        <title>Genomes of leafy and leafless Platanthera orchids illuminate the evolution of mycoheterotrophy.</title>
        <authorList>
            <person name="Li M.H."/>
            <person name="Liu K.W."/>
            <person name="Li Z."/>
            <person name="Lu H.C."/>
            <person name="Ye Q.L."/>
            <person name="Zhang D."/>
            <person name="Wang J.Y."/>
            <person name="Li Y.F."/>
            <person name="Zhong Z.M."/>
            <person name="Liu X."/>
            <person name="Yu X."/>
            <person name="Liu D.K."/>
            <person name="Tu X.D."/>
            <person name="Liu B."/>
            <person name="Hao Y."/>
            <person name="Liao X.Y."/>
            <person name="Jiang Y.T."/>
            <person name="Sun W.H."/>
            <person name="Chen J."/>
            <person name="Chen Y.Q."/>
            <person name="Ai Y."/>
            <person name="Zhai J.W."/>
            <person name="Wu S.S."/>
            <person name="Zhou Z."/>
            <person name="Hsiao Y.Y."/>
            <person name="Wu W.L."/>
            <person name="Chen Y.Y."/>
            <person name="Lin Y.F."/>
            <person name="Hsu J.L."/>
            <person name="Li C.Y."/>
            <person name="Wang Z.W."/>
            <person name="Zhao X."/>
            <person name="Zhong W.Y."/>
            <person name="Ma X.K."/>
            <person name="Ma L."/>
            <person name="Huang J."/>
            <person name="Chen G.Z."/>
            <person name="Huang M.Z."/>
            <person name="Huang L."/>
            <person name="Peng D.H."/>
            <person name="Luo Y.B."/>
            <person name="Zou S.Q."/>
            <person name="Chen S.P."/>
            <person name="Lan S."/>
            <person name="Tsai W.C."/>
            <person name="Van de Peer Y."/>
            <person name="Liu Z.J."/>
        </authorList>
    </citation>
    <scope>NUCLEOTIDE SEQUENCE [LARGE SCALE GENOMIC DNA]</scope>
    <source>
        <strain evidence="2">Lor288</strain>
    </source>
</reference>
<organism evidence="2 3">
    <name type="scientific">Platanthera guangdongensis</name>
    <dbReference type="NCBI Taxonomy" id="2320717"/>
    <lineage>
        <taxon>Eukaryota</taxon>
        <taxon>Viridiplantae</taxon>
        <taxon>Streptophyta</taxon>
        <taxon>Embryophyta</taxon>
        <taxon>Tracheophyta</taxon>
        <taxon>Spermatophyta</taxon>
        <taxon>Magnoliopsida</taxon>
        <taxon>Liliopsida</taxon>
        <taxon>Asparagales</taxon>
        <taxon>Orchidaceae</taxon>
        <taxon>Orchidoideae</taxon>
        <taxon>Orchideae</taxon>
        <taxon>Orchidinae</taxon>
        <taxon>Platanthera</taxon>
    </lineage>
</organism>
<gene>
    <name evidence="2" type="primary">ARF6</name>
    <name evidence="2" type="ORF">KSP40_PGU003905</name>
</gene>
<sequence>MKTANAPDTHDPRECRKLDCNPTNGRTRFVRIFNVNLRRSTATTGEKNSSDRQSVDWDKAWSSFRKRGKNSLFSRLKLDKYVRWNPWRSEYPMSEETDPIKRAERSNLELWTSPGFTLVGAILVICMNSQLWHACAGIAIHVLMVDSLFYYSHWGHAEHAQSSVHFNTFIEIPPLILCRVSFVKFIVDSDNDDIFANISMIPIILDELNEIEGDDEVSFVSKNPKLRYFKPDKCYESGIFCCTVNPRNRDCRISDSNFMRDLEKHRWEDVFFLLSTYTFIFSALYLFPRRPPPPLQASSSLPASVYGILPKTLGPTRRELVPRLFGPGRGANVLAQRKRELFGIEALFGRERFRAVRAWRSRPTVSLL</sequence>
<dbReference type="PANTHER" id="PTHR36043:SF1">
    <property type="entry name" value="2,3-BISPHOSPHOGLYCERATE-INDEPENDENT PHOSPHOGLYCERATE MUTASE"/>
    <property type="match status" value="1"/>
</dbReference>
<evidence type="ECO:0000256" key="1">
    <source>
        <dbReference type="SAM" id="Phobius"/>
    </source>
</evidence>
<feature type="transmembrane region" description="Helical" evidence="1">
    <location>
        <begin position="270"/>
        <end position="287"/>
    </location>
</feature>
<dbReference type="Proteomes" id="UP001412067">
    <property type="component" value="Unassembled WGS sequence"/>
</dbReference>
<keyword evidence="1" id="KW-0472">Membrane</keyword>